<name>A0ABT0A831_9SPHN</name>
<evidence type="ECO:0000256" key="1">
    <source>
        <dbReference type="ARBA" id="ARBA00022679"/>
    </source>
</evidence>
<keyword evidence="6" id="KW-1185">Reference proteome</keyword>
<organism evidence="5 6">
    <name type="scientific">Novosphingobium mangrovi</name>
    <name type="common">ex Hu et al. 2023</name>
    <dbReference type="NCBI Taxonomy" id="2930094"/>
    <lineage>
        <taxon>Bacteria</taxon>
        <taxon>Pseudomonadati</taxon>
        <taxon>Pseudomonadota</taxon>
        <taxon>Alphaproteobacteria</taxon>
        <taxon>Sphingomonadales</taxon>
        <taxon>Sphingomonadaceae</taxon>
        <taxon>Novosphingobium</taxon>
    </lineage>
</organism>
<keyword evidence="2 5" id="KW-0418">Kinase</keyword>
<dbReference type="PANTHER" id="PTHR24421">
    <property type="entry name" value="NITRATE/NITRITE SENSOR PROTEIN NARX-RELATED"/>
    <property type="match status" value="1"/>
</dbReference>
<keyword evidence="1" id="KW-0808">Transferase</keyword>
<dbReference type="CDD" id="cd16917">
    <property type="entry name" value="HATPase_UhpB-NarQ-NarX-like"/>
    <property type="match status" value="1"/>
</dbReference>
<dbReference type="InterPro" id="IPR003594">
    <property type="entry name" value="HATPase_dom"/>
</dbReference>
<dbReference type="InterPro" id="IPR036890">
    <property type="entry name" value="HATPase_C_sf"/>
</dbReference>
<evidence type="ECO:0000259" key="4">
    <source>
        <dbReference type="Pfam" id="PF02518"/>
    </source>
</evidence>
<reference evidence="5" key="1">
    <citation type="submission" date="2022-03" db="EMBL/GenBank/DDBJ databases">
        <title>Identification of a novel bacterium isolated from mangrove sediments.</title>
        <authorList>
            <person name="Pan X."/>
        </authorList>
    </citation>
    <scope>NUCLEOTIDE SEQUENCE</scope>
    <source>
        <strain evidence="5">B2637</strain>
    </source>
</reference>
<keyword evidence="3" id="KW-0902">Two-component regulatory system</keyword>
<dbReference type="Proteomes" id="UP001162802">
    <property type="component" value="Unassembled WGS sequence"/>
</dbReference>
<dbReference type="InterPro" id="IPR050482">
    <property type="entry name" value="Sensor_HK_TwoCompSys"/>
</dbReference>
<dbReference type="RefSeq" id="WP_243796534.1">
    <property type="nucleotide sequence ID" value="NZ_JALHAT010000002.1"/>
</dbReference>
<dbReference type="Pfam" id="PF02518">
    <property type="entry name" value="HATPase_c"/>
    <property type="match status" value="1"/>
</dbReference>
<feature type="domain" description="Histidine kinase/HSP90-like ATPase" evidence="4">
    <location>
        <begin position="109"/>
        <end position="197"/>
    </location>
</feature>
<evidence type="ECO:0000256" key="3">
    <source>
        <dbReference type="ARBA" id="ARBA00023012"/>
    </source>
</evidence>
<accession>A0ABT0A831</accession>
<evidence type="ECO:0000256" key="2">
    <source>
        <dbReference type="ARBA" id="ARBA00022777"/>
    </source>
</evidence>
<dbReference type="PANTHER" id="PTHR24421:SF58">
    <property type="entry name" value="SIGNAL TRANSDUCTION HISTIDINE-PROTEIN KINASE_PHOSPHATASE UHPB"/>
    <property type="match status" value="1"/>
</dbReference>
<proteinExistence type="predicted"/>
<comment type="caution">
    <text evidence="5">The sequence shown here is derived from an EMBL/GenBank/DDBJ whole genome shotgun (WGS) entry which is preliminary data.</text>
</comment>
<dbReference type="Gene3D" id="3.30.565.10">
    <property type="entry name" value="Histidine kinase-like ATPase, C-terminal domain"/>
    <property type="match status" value="1"/>
</dbReference>
<evidence type="ECO:0000313" key="5">
    <source>
        <dbReference type="EMBL" id="MCJ1959337.1"/>
    </source>
</evidence>
<dbReference type="Gene3D" id="1.20.5.1930">
    <property type="match status" value="1"/>
</dbReference>
<dbReference type="EMBL" id="JALHAT010000002">
    <property type="protein sequence ID" value="MCJ1959337.1"/>
    <property type="molecule type" value="Genomic_DNA"/>
</dbReference>
<gene>
    <name evidence="5" type="ORF">MTR65_01410</name>
</gene>
<evidence type="ECO:0000313" key="6">
    <source>
        <dbReference type="Proteomes" id="UP001162802"/>
    </source>
</evidence>
<dbReference type="SUPFAM" id="SSF55874">
    <property type="entry name" value="ATPase domain of HSP90 chaperone/DNA topoisomerase II/histidine kinase"/>
    <property type="match status" value="1"/>
</dbReference>
<dbReference type="GO" id="GO:0016301">
    <property type="term" value="F:kinase activity"/>
    <property type="evidence" value="ECO:0007669"/>
    <property type="project" value="UniProtKB-KW"/>
</dbReference>
<protein>
    <submittedName>
        <fullName evidence="5">Histidine kinase</fullName>
    </submittedName>
</protein>
<sequence length="224" mass="24969">MRARNDERRQIARELHDITAQLLLELQFELACSDQQGGNWSGGSAREIVARLQDQMRCLTYMLHPPELEKYGLDGALEALALGMSARTGIDIRFKVRGYRDGFPPEMELAVLRIAQEALMNVFKHSRSDRAEIRLHCTCNWLCLRVRDFGVGNKNRKAIVSGLGVGLRGMAARMSEVGGEVRVSPLDRGTAVTAVVRSPLGICNEMTCPKSCPGPSARWRFKAR</sequence>